<proteinExistence type="predicted"/>
<accession>A0A699YX08</accession>
<name>A0A699YX08_HAELA</name>
<gene>
    <name evidence="1" type="ORF">HaLaN_07706</name>
</gene>
<evidence type="ECO:0000313" key="1">
    <source>
        <dbReference type="EMBL" id="GFH12078.1"/>
    </source>
</evidence>
<keyword evidence="2" id="KW-1185">Reference proteome</keyword>
<dbReference type="EMBL" id="BLLF01000466">
    <property type="protein sequence ID" value="GFH12078.1"/>
    <property type="molecule type" value="Genomic_DNA"/>
</dbReference>
<sequence>MSPNVWTTARPSTGRGAWMMCVEARVHDAAWHAAGRRRGAIRNFIASSWSPTHNEGQQRTACLVPGCRVIHLASQLDIRLQASSTSRPSLVVLATGYGLCKLCTQRGKRFCAPLGCVAQSAGAGPTGTAARVVICNASRGYNGACSKHQQLLGNDIPKRTSLVQSMPPVSSTELGRRRGFQSGAWYSNPTLLGIPYTGQRHTNVKPSCVCRL</sequence>
<comment type="caution">
    <text evidence="1">The sequence shown here is derived from an EMBL/GenBank/DDBJ whole genome shotgun (WGS) entry which is preliminary data.</text>
</comment>
<dbReference type="Proteomes" id="UP000485058">
    <property type="component" value="Unassembled WGS sequence"/>
</dbReference>
<dbReference type="AlphaFoldDB" id="A0A699YX08"/>
<evidence type="ECO:0000313" key="2">
    <source>
        <dbReference type="Proteomes" id="UP000485058"/>
    </source>
</evidence>
<protein>
    <submittedName>
        <fullName evidence="1">Uncharacterized protein</fullName>
    </submittedName>
</protein>
<reference evidence="1 2" key="1">
    <citation type="submission" date="2020-02" db="EMBL/GenBank/DDBJ databases">
        <title>Draft genome sequence of Haematococcus lacustris strain NIES-144.</title>
        <authorList>
            <person name="Morimoto D."/>
            <person name="Nakagawa S."/>
            <person name="Yoshida T."/>
            <person name="Sawayama S."/>
        </authorList>
    </citation>
    <scope>NUCLEOTIDE SEQUENCE [LARGE SCALE GENOMIC DNA]</scope>
    <source>
        <strain evidence="1 2">NIES-144</strain>
    </source>
</reference>
<organism evidence="1 2">
    <name type="scientific">Haematococcus lacustris</name>
    <name type="common">Green alga</name>
    <name type="synonym">Haematococcus pluvialis</name>
    <dbReference type="NCBI Taxonomy" id="44745"/>
    <lineage>
        <taxon>Eukaryota</taxon>
        <taxon>Viridiplantae</taxon>
        <taxon>Chlorophyta</taxon>
        <taxon>core chlorophytes</taxon>
        <taxon>Chlorophyceae</taxon>
        <taxon>CS clade</taxon>
        <taxon>Chlamydomonadales</taxon>
        <taxon>Haematococcaceae</taxon>
        <taxon>Haematococcus</taxon>
    </lineage>
</organism>